<dbReference type="EMBL" id="QGKS01000202">
    <property type="protein sequence ID" value="PWR15015.1"/>
    <property type="molecule type" value="Genomic_DNA"/>
</dbReference>
<protein>
    <recommendedName>
        <fullName evidence="5">ABM domain-containing protein</fullName>
    </recommendedName>
</protein>
<comment type="caution">
    <text evidence="2">The sequence shown here is derived from an EMBL/GenBank/DDBJ whole genome shotgun (WGS) entry which is preliminary data.</text>
</comment>
<dbReference type="Proteomes" id="UP001290101">
    <property type="component" value="Unassembled WGS sequence"/>
</dbReference>
<organism evidence="2 3">
    <name type="scientific">Micromonospora sicca</name>
    <dbReference type="NCBI Taxonomy" id="2202420"/>
    <lineage>
        <taxon>Bacteria</taxon>
        <taxon>Bacillati</taxon>
        <taxon>Actinomycetota</taxon>
        <taxon>Actinomycetes</taxon>
        <taxon>Micromonosporales</taxon>
        <taxon>Micromonosporaceae</taxon>
        <taxon>Micromonospora</taxon>
    </lineage>
</organism>
<sequence length="100" mass="10548">MTAAVIRYQTKPEAADENQRLIENVFAELASTAPPGLHYSSFRLADGVTFVHVVDGEGLPELAAFQEFQRALGDRLAVGPARDDATLVGSYSAGVVAANG</sequence>
<accession>A0A317DPY0</accession>
<reference evidence="1 4" key="2">
    <citation type="submission" date="2023-12" db="EMBL/GenBank/DDBJ databases">
        <title>Micromonospora sp. nov., isolated from Atacama Desert.</title>
        <authorList>
            <person name="Carro L."/>
            <person name="Golinska P."/>
            <person name="Klenk H.-P."/>
            <person name="Goodfellow M."/>
        </authorList>
    </citation>
    <scope>NUCLEOTIDE SEQUENCE [LARGE SCALE GENOMIC DNA]</scope>
    <source>
        <strain evidence="1 4">4G53</strain>
    </source>
</reference>
<proteinExistence type="predicted"/>
<evidence type="ECO:0000313" key="2">
    <source>
        <dbReference type="EMBL" id="PWR15015.1"/>
    </source>
</evidence>
<evidence type="ECO:0000313" key="3">
    <source>
        <dbReference type="Proteomes" id="UP000246050"/>
    </source>
</evidence>
<dbReference type="OrthoDB" id="163010at2"/>
<name>A0A317DPY0_9ACTN</name>
<dbReference type="Proteomes" id="UP000246050">
    <property type="component" value="Unassembled WGS sequence"/>
</dbReference>
<evidence type="ECO:0000313" key="1">
    <source>
        <dbReference type="EMBL" id="MDZ5491904.1"/>
    </source>
</evidence>
<dbReference type="EMBL" id="JAXOTQ010000026">
    <property type="protein sequence ID" value="MDZ5491904.1"/>
    <property type="molecule type" value="Genomic_DNA"/>
</dbReference>
<dbReference type="RefSeq" id="WP_109801853.1">
    <property type="nucleotide sequence ID" value="NZ_JAXOTQ010000026.1"/>
</dbReference>
<dbReference type="AlphaFoldDB" id="A0A317DPY0"/>
<evidence type="ECO:0000313" key="4">
    <source>
        <dbReference type="Proteomes" id="UP001290101"/>
    </source>
</evidence>
<gene>
    <name evidence="2" type="ORF">DKT69_13130</name>
    <name evidence="1" type="ORF">U2F25_20980</name>
</gene>
<keyword evidence="4" id="KW-1185">Reference proteome</keyword>
<evidence type="ECO:0008006" key="5">
    <source>
        <dbReference type="Google" id="ProtNLM"/>
    </source>
</evidence>
<reference evidence="2 3" key="1">
    <citation type="submission" date="2018-05" db="EMBL/GenBank/DDBJ databases">
        <title>Micromonosporas from Atacama Desert.</title>
        <authorList>
            <person name="Carro L."/>
            <person name="Golinska P."/>
            <person name="Klenk H.-P."/>
            <person name="Goodfellow M."/>
        </authorList>
    </citation>
    <scope>NUCLEOTIDE SEQUENCE [LARGE SCALE GENOMIC DNA]</scope>
    <source>
        <strain evidence="2 3">4G51</strain>
    </source>
</reference>